<evidence type="ECO:0000313" key="1">
    <source>
        <dbReference type="Proteomes" id="UP000492821"/>
    </source>
</evidence>
<dbReference type="Proteomes" id="UP000492821">
    <property type="component" value="Unassembled WGS sequence"/>
</dbReference>
<reference evidence="2" key="2">
    <citation type="submission" date="2020-10" db="UniProtKB">
        <authorList>
            <consortium name="WormBaseParasite"/>
        </authorList>
    </citation>
    <scope>IDENTIFICATION</scope>
</reference>
<organism evidence="1 2">
    <name type="scientific">Panagrellus redivivus</name>
    <name type="common">Microworm</name>
    <dbReference type="NCBI Taxonomy" id="6233"/>
    <lineage>
        <taxon>Eukaryota</taxon>
        <taxon>Metazoa</taxon>
        <taxon>Ecdysozoa</taxon>
        <taxon>Nematoda</taxon>
        <taxon>Chromadorea</taxon>
        <taxon>Rhabditida</taxon>
        <taxon>Tylenchina</taxon>
        <taxon>Panagrolaimomorpha</taxon>
        <taxon>Panagrolaimoidea</taxon>
        <taxon>Panagrolaimidae</taxon>
        <taxon>Panagrellus</taxon>
    </lineage>
</organism>
<name>A0A7E4VJ26_PANRE</name>
<evidence type="ECO:0000313" key="2">
    <source>
        <dbReference type="WBParaSite" id="Pan_g21646.t1"/>
    </source>
</evidence>
<proteinExistence type="predicted"/>
<dbReference type="AlphaFoldDB" id="A0A7E4VJ26"/>
<dbReference type="WBParaSite" id="Pan_g21646.t1">
    <property type="protein sequence ID" value="Pan_g21646.t1"/>
    <property type="gene ID" value="Pan_g21646"/>
</dbReference>
<accession>A0A7E4VJ26</accession>
<reference evidence="1" key="1">
    <citation type="journal article" date="2013" name="Genetics">
        <title>The draft genome and transcriptome of Panagrellus redivivus are shaped by the harsh demands of a free-living lifestyle.</title>
        <authorList>
            <person name="Srinivasan J."/>
            <person name="Dillman A.R."/>
            <person name="Macchietto M.G."/>
            <person name="Heikkinen L."/>
            <person name="Lakso M."/>
            <person name="Fracchia K.M."/>
            <person name="Antoshechkin I."/>
            <person name="Mortazavi A."/>
            <person name="Wong G."/>
            <person name="Sternberg P.W."/>
        </authorList>
    </citation>
    <scope>NUCLEOTIDE SEQUENCE [LARGE SCALE GENOMIC DNA]</scope>
    <source>
        <strain evidence="1">MT8872</strain>
    </source>
</reference>
<protein>
    <submittedName>
        <fullName evidence="2">Uncharacterized protein</fullName>
    </submittedName>
</protein>
<sequence>MEHDDGDVDVTPPFGLVTIATGTPPGCSGGASLPNMVMMWIFIYELVDFRLLRWITPKVSWTVLSAILKARICTKKLSV</sequence>
<keyword evidence="1" id="KW-1185">Reference proteome</keyword>